<evidence type="ECO:0000313" key="1">
    <source>
        <dbReference type="EMBL" id="OKP91049.1"/>
    </source>
</evidence>
<proteinExistence type="predicted"/>
<gene>
    <name evidence="1" type="ORF">A3844_04170</name>
</gene>
<accession>A0ABX3EVL5</accession>
<comment type="caution">
    <text evidence="1">The sequence shown here is derived from an EMBL/GenBank/DDBJ whole genome shotgun (WGS) entry which is preliminary data.</text>
</comment>
<dbReference type="EMBL" id="LVWI01000002">
    <property type="protein sequence ID" value="OKP91049.1"/>
    <property type="molecule type" value="Genomic_DNA"/>
</dbReference>
<name>A0ABX3EVL5_9BACL</name>
<organism evidence="1 2">
    <name type="scientific">Paenibacillus helianthi</name>
    <dbReference type="NCBI Taxonomy" id="1349432"/>
    <lineage>
        <taxon>Bacteria</taxon>
        <taxon>Bacillati</taxon>
        <taxon>Bacillota</taxon>
        <taxon>Bacilli</taxon>
        <taxon>Bacillales</taxon>
        <taxon>Paenibacillaceae</taxon>
        <taxon>Paenibacillus</taxon>
    </lineage>
</organism>
<protein>
    <submittedName>
        <fullName evidence="1">Uncharacterized protein</fullName>
    </submittedName>
</protein>
<sequence>MNPRLREYYDRKRVKESPTKIALIDCANKLLDHVYAIFRKGNPTLFSFINFYLMEVHSLCVQQYN</sequence>
<keyword evidence="2" id="KW-1185">Reference proteome</keyword>
<evidence type="ECO:0000313" key="2">
    <source>
        <dbReference type="Proteomes" id="UP000186058"/>
    </source>
</evidence>
<reference evidence="1 2" key="1">
    <citation type="submission" date="2016-03" db="EMBL/GenBank/DDBJ databases">
        <authorList>
            <person name="Sant'Anna F.H."/>
            <person name="Ambrosini A."/>
            <person name="Souza R."/>
            <person name="Bach E."/>
            <person name="Fernandes G."/>
            <person name="Balsanelli E."/>
            <person name="Baura V.A."/>
            <person name="Souza E.M."/>
            <person name="Passaglia L."/>
        </authorList>
    </citation>
    <scope>NUCLEOTIDE SEQUENCE [LARGE SCALE GENOMIC DNA]</scope>
    <source>
        <strain evidence="1 2">P26E</strain>
    </source>
</reference>
<dbReference type="Proteomes" id="UP000186058">
    <property type="component" value="Unassembled WGS sequence"/>
</dbReference>